<dbReference type="InterPro" id="IPR003501">
    <property type="entry name" value="PTS_EIIB_2/3"/>
</dbReference>
<dbReference type="RefSeq" id="WP_156063441.1">
    <property type="nucleotide sequence ID" value="NZ_CABWIH010000036.1"/>
</dbReference>
<dbReference type="Gene3D" id="3.40.50.2300">
    <property type="match status" value="1"/>
</dbReference>
<dbReference type="PANTHER" id="PTHR34581:SF2">
    <property type="entry name" value="PTS SYSTEM N,N'-DIACETYLCHITOBIOSE-SPECIFIC EIIB COMPONENT"/>
    <property type="match status" value="1"/>
</dbReference>
<dbReference type="SUPFAM" id="SSF52794">
    <property type="entry name" value="PTS system IIB component-like"/>
    <property type="match status" value="1"/>
</dbReference>
<evidence type="ECO:0000256" key="6">
    <source>
        <dbReference type="ARBA" id="ARBA00022777"/>
    </source>
</evidence>
<organism evidence="9 10">
    <name type="scientific">Collinsella aerofaciens</name>
    <dbReference type="NCBI Taxonomy" id="74426"/>
    <lineage>
        <taxon>Bacteria</taxon>
        <taxon>Bacillati</taxon>
        <taxon>Actinomycetota</taxon>
        <taxon>Coriobacteriia</taxon>
        <taxon>Coriobacteriales</taxon>
        <taxon>Coriobacteriaceae</taxon>
        <taxon>Collinsella</taxon>
    </lineage>
</organism>
<dbReference type="InterPro" id="IPR013012">
    <property type="entry name" value="PTS_EIIB_3"/>
</dbReference>
<dbReference type="CDD" id="cd05564">
    <property type="entry name" value="PTS_IIB_chitobiose_lichenan"/>
    <property type="match status" value="1"/>
</dbReference>
<evidence type="ECO:0000256" key="2">
    <source>
        <dbReference type="ARBA" id="ARBA00022553"/>
    </source>
</evidence>
<dbReference type="InterPro" id="IPR051819">
    <property type="entry name" value="PTS_sugar-specific_EIIB"/>
</dbReference>
<dbReference type="EMBL" id="CABWIH010000036">
    <property type="protein sequence ID" value="VWL95575.1"/>
    <property type="molecule type" value="Genomic_DNA"/>
</dbReference>
<proteinExistence type="predicted"/>
<keyword evidence="1" id="KW-0813">Transport</keyword>
<evidence type="ECO:0000256" key="5">
    <source>
        <dbReference type="ARBA" id="ARBA00022683"/>
    </source>
</evidence>
<dbReference type="EC" id="2.7.1.-" evidence="9"/>
<keyword evidence="5" id="KW-0598">Phosphotransferase system</keyword>
<accession>A0A5K1J0L2</accession>
<evidence type="ECO:0000256" key="7">
    <source>
        <dbReference type="PROSITE-ProRule" id="PRU00423"/>
    </source>
</evidence>
<feature type="domain" description="PTS EIIB type-3" evidence="8">
    <location>
        <begin position="1"/>
        <end position="102"/>
    </location>
</feature>
<dbReference type="GO" id="GO:0016301">
    <property type="term" value="F:kinase activity"/>
    <property type="evidence" value="ECO:0007669"/>
    <property type="project" value="UniProtKB-KW"/>
</dbReference>
<name>A0A5K1J0L2_9ACTN</name>
<feature type="modified residue" description="Phosphocysteine; by EIIA" evidence="7">
    <location>
        <position position="7"/>
    </location>
</feature>
<dbReference type="PANTHER" id="PTHR34581">
    <property type="entry name" value="PTS SYSTEM N,N'-DIACETYLCHITOBIOSE-SPECIFIC EIIB COMPONENT"/>
    <property type="match status" value="1"/>
</dbReference>
<keyword evidence="6" id="KW-0418">Kinase</keyword>
<evidence type="ECO:0000313" key="9">
    <source>
        <dbReference type="EMBL" id="VWL95575.1"/>
    </source>
</evidence>
<protein>
    <submittedName>
        <fullName evidence="9">Lichenan-specific phosphotransferase enzyme IIB component</fullName>
        <ecNumber evidence="9">2.7.1.-</ecNumber>
    </submittedName>
</protein>
<keyword evidence="2" id="KW-0597">Phosphoprotein</keyword>
<dbReference type="Pfam" id="PF02302">
    <property type="entry name" value="PTS_IIB"/>
    <property type="match status" value="1"/>
</dbReference>
<dbReference type="AlphaFoldDB" id="A0A5K1J0L2"/>
<evidence type="ECO:0000256" key="1">
    <source>
        <dbReference type="ARBA" id="ARBA00022448"/>
    </source>
</evidence>
<keyword evidence="4 9" id="KW-0808">Transferase</keyword>
<gene>
    <name evidence="9" type="primary">licB</name>
    <name evidence="9" type="ORF">LMKDKBCB_01857</name>
</gene>
<dbReference type="Proteomes" id="UP000330807">
    <property type="component" value="Unassembled WGS sequence"/>
</dbReference>
<evidence type="ECO:0000313" key="10">
    <source>
        <dbReference type="Proteomes" id="UP000330807"/>
    </source>
</evidence>
<keyword evidence="3" id="KW-0762">Sugar transport</keyword>
<reference evidence="9 10" key="1">
    <citation type="submission" date="2019-10" db="EMBL/GenBank/DDBJ databases">
        <authorList>
            <person name="Wolf R A."/>
        </authorList>
    </citation>
    <scope>NUCLEOTIDE SEQUENCE [LARGE SCALE GENOMIC DNA]</scope>
    <source>
        <strain evidence="9">Collinsella_aerofaciens_AK_138A</strain>
    </source>
</reference>
<dbReference type="GO" id="GO:0008982">
    <property type="term" value="F:protein-N(PI)-phosphohistidine-sugar phosphotransferase activity"/>
    <property type="evidence" value="ECO:0007669"/>
    <property type="project" value="InterPro"/>
</dbReference>
<sequence length="102" mass="10944">MNIMLACCAGMSTSLVVSRMEEAAKAQGKEDYKIWAVEQGQVAEELGNFDVLLLGPQVRHLQRKLTKVIDGKVPVAVIDPVAYGSCDGAKVLKQAEDLVANA</sequence>
<evidence type="ECO:0000256" key="3">
    <source>
        <dbReference type="ARBA" id="ARBA00022597"/>
    </source>
</evidence>
<dbReference type="GO" id="GO:0009401">
    <property type="term" value="P:phosphoenolpyruvate-dependent sugar phosphotransferase system"/>
    <property type="evidence" value="ECO:0007669"/>
    <property type="project" value="UniProtKB-KW"/>
</dbReference>
<dbReference type="PROSITE" id="PS51100">
    <property type="entry name" value="PTS_EIIB_TYPE_3"/>
    <property type="match status" value="1"/>
</dbReference>
<dbReference type="InterPro" id="IPR036095">
    <property type="entry name" value="PTS_EIIB-like_sf"/>
</dbReference>
<evidence type="ECO:0000259" key="8">
    <source>
        <dbReference type="PROSITE" id="PS51100"/>
    </source>
</evidence>
<evidence type="ECO:0000256" key="4">
    <source>
        <dbReference type="ARBA" id="ARBA00022679"/>
    </source>
</evidence>